<evidence type="ECO:0000313" key="2">
    <source>
        <dbReference type="Proteomes" id="UP001232536"/>
    </source>
</evidence>
<gene>
    <name evidence="1" type="ORF">Q6348_13080</name>
</gene>
<proteinExistence type="predicted"/>
<name>A0ABT9DCT0_9CELL</name>
<keyword evidence="2" id="KW-1185">Reference proteome</keyword>
<evidence type="ECO:0000313" key="1">
    <source>
        <dbReference type="EMBL" id="MDO8108129.1"/>
    </source>
</evidence>
<accession>A0ABT9DCT0</accession>
<dbReference type="EMBL" id="JAUQYP010000001">
    <property type="protein sequence ID" value="MDO8108129.1"/>
    <property type="molecule type" value="Genomic_DNA"/>
</dbReference>
<comment type="caution">
    <text evidence="1">The sequence shown here is derived from an EMBL/GenBank/DDBJ whole genome shotgun (WGS) entry which is preliminary data.</text>
</comment>
<protein>
    <submittedName>
        <fullName evidence="1">Uncharacterized protein</fullName>
    </submittedName>
</protein>
<dbReference type="Proteomes" id="UP001232536">
    <property type="component" value="Unassembled WGS sequence"/>
</dbReference>
<sequence>MTTIVKAATVTLLSATLAIVGLPLGGGSTVSTQSTGCCKASF</sequence>
<dbReference type="RefSeq" id="WP_304601717.1">
    <property type="nucleotide sequence ID" value="NZ_JAUQYO010000001.1"/>
</dbReference>
<organism evidence="1 2">
    <name type="scientific">Actinotalea lenta</name>
    <dbReference type="NCBI Taxonomy" id="3064654"/>
    <lineage>
        <taxon>Bacteria</taxon>
        <taxon>Bacillati</taxon>
        <taxon>Actinomycetota</taxon>
        <taxon>Actinomycetes</taxon>
        <taxon>Micrococcales</taxon>
        <taxon>Cellulomonadaceae</taxon>
        <taxon>Actinotalea</taxon>
    </lineage>
</organism>
<reference evidence="1 2" key="1">
    <citation type="submission" date="2023-07" db="EMBL/GenBank/DDBJ databases">
        <title>Description of novel actinomycetes strains, isolated from tidal flat sediment.</title>
        <authorList>
            <person name="Lu C."/>
        </authorList>
    </citation>
    <scope>NUCLEOTIDE SEQUENCE [LARGE SCALE GENOMIC DNA]</scope>
    <source>
        <strain evidence="1 2">SYSU T00b441</strain>
    </source>
</reference>